<evidence type="ECO:0000313" key="2">
    <source>
        <dbReference type="Proteomes" id="UP000798808"/>
    </source>
</evidence>
<keyword evidence="2" id="KW-1185">Reference proteome</keyword>
<proteinExistence type="predicted"/>
<name>A0ABW9RZ54_9BACT</name>
<reference evidence="1 2" key="1">
    <citation type="submission" date="2019-02" db="EMBL/GenBank/DDBJ databases">
        <authorList>
            <person name="Goldberg S.R."/>
            <person name="Haltli B.A."/>
            <person name="Correa H."/>
            <person name="Russell K.G."/>
        </authorList>
    </citation>
    <scope>NUCLEOTIDE SEQUENCE [LARGE SCALE GENOMIC DNA]</scope>
    <source>
        <strain evidence="1 2">JCM 16186</strain>
    </source>
</reference>
<accession>A0ABW9RZ54</accession>
<evidence type="ECO:0000313" key="1">
    <source>
        <dbReference type="EMBL" id="MTI28518.1"/>
    </source>
</evidence>
<dbReference type="NCBIfam" id="NF041384">
    <property type="entry name" value="YHS_seleno_dom"/>
    <property type="match status" value="1"/>
</dbReference>
<sequence>MRPIITFIILFIAVGNSFSQGNKHFNIKKGVAIEGYDPVSYFDHNPEKGKESISYSYKDVTYLFTSDANRLKFIDSPDYYIPQYGGWCAYAIGENGKKVKIDPETYKIKDGRLYLFYNFSGYNTLEDWNKNEEPLLKSADANWKKITQ</sequence>
<dbReference type="RefSeq" id="WP_155176126.1">
    <property type="nucleotide sequence ID" value="NZ_BAAAFL010000012.1"/>
</dbReference>
<comment type="caution">
    <text evidence="1">The sequence shown here is derived from an EMBL/GenBank/DDBJ whole genome shotgun (WGS) entry which is preliminary data.</text>
</comment>
<dbReference type="EMBL" id="SMLW01000666">
    <property type="protein sequence ID" value="MTI28518.1"/>
    <property type="molecule type" value="Genomic_DNA"/>
</dbReference>
<dbReference type="Proteomes" id="UP000798808">
    <property type="component" value="Unassembled WGS sequence"/>
</dbReference>
<organism evidence="1 2">
    <name type="scientific">Fulvivirga kasyanovii</name>
    <dbReference type="NCBI Taxonomy" id="396812"/>
    <lineage>
        <taxon>Bacteria</taxon>
        <taxon>Pseudomonadati</taxon>
        <taxon>Bacteroidota</taxon>
        <taxon>Cytophagia</taxon>
        <taxon>Cytophagales</taxon>
        <taxon>Fulvivirgaceae</taxon>
        <taxon>Fulvivirga</taxon>
    </lineage>
</organism>
<protein>
    <submittedName>
        <fullName evidence="1">YHS domain protein</fullName>
    </submittedName>
</protein>
<gene>
    <name evidence="1" type="ORF">E1163_26410</name>
</gene>